<name>A0A916RUG6_9BACT</name>
<dbReference type="EMBL" id="BMJB01000001">
    <property type="protein sequence ID" value="GGA70027.1"/>
    <property type="molecule type" value="Genomic_DNA"/>
</dbReference>
<proteinExistence type="predicted"/>
<dbReference type="AlphaFoldDB" id="A0A916RUG6"/>
<evidence type="ECO:0000313" key="2">
    <source>
        <dbReference type="Proteomes" id="UP000648801"/>
    </source>
</evidence>
<dbReference type="Proteomes" id="UP000648801">
    <property type="component" value="Unassembled WGS sequence"/>
</dbReference>
<gene>
    <name evidence="1" type="ORF">GCM10011507_22020</name>
</gene>
<keyword evidence="2" id="KW-1185">Reference proteome</keyword>
<reference evidence="1" key="1">
    <citation type="journal article" date="2014" name="Int. J. Syst. Evol. Microbiol.">
        <title>Complete genome sequence of Corynebacterium casei LMG S-19264T (=DSM 44701T), isolated from a smear-ripened cheese.</title>
        <authorList>
            <consortium name="US DOE Joint Genome Institute (JGI-PGF)"/>
            <person name="Walter F."/>
            <person name="Albersmeier A."/>
            <person name="Kalinowski J."/>
            <person name="Ruckert C."/>
        </authorList>
    </citation>
    <scope>NUCLEOTIDE SEQUENCE</scope>
    <source>
        <strain evidence="1">CGMCC 1.15447</strain>
    </source>
</reference>
<comment type="caution">
    <text evidence="1">The sequence shown here is derived from an EMBL/GenBank/DDBJ whole genome shotgun (WGS) entry which is preliminary data.</text>
</comment>
<accession>A0A916RUG6</accession>
<organism evidence="1 2">
    <name type="scientific">Edaphobacter acidisoli</name>
    <dbReference type="NCBI Taxonomy" id="2040573"/>
    <lineage>
        <taxon>Bacteria</taxon>
        <taxon>Pseudomonadati</taxon>
        <taxon>Acidobacteriota</taxon>
        <taxon>Terriglobia</taxon>
        <taxon>Terriglobales</taxon>
        <taxon>Acidobacteriaceae</taxon>
        <taxon>Edaphobacter</taxon>
    </lineage>
</organism>
<reference evidence="1" key="2">
    <citation type="submission" date="2020-09" db="EMBL/GenBank/DDBJ databases">
        <authorList>
            <person name="Sun Q."/>
            <person name="Zhou Y."/>
        </authorList>
    </citation>
    <scope>NUCLEOTIDE SEQUENCE</scope>
    <source>
        <strain evidence="1">CGMCC 1.15447</strain>
    </source>
</reference>
<evidence type="ECO:0000313" key="1">
    <source>
        <dbReference type="EMBL" id="GGA70027.1"/>
    </source>
</evidence>
<sequence>MMQPKKPQVEQFPEADLAGLREELLKAGLDSWQAAELISGFLAAHGYGVSTEEARVAVSHMESIGCSLKCLQAELEKLAHIM</sequence>
<protein>
    <submittedName>
        <fullName evidence="1">Uncharacterized protein</fullName>
    </submittedName>
</protein>
<dbReference type="RefSeq" id="WP_229668876.1">
    <property type="nucleotide sequence ID" value="NZ_BMJB01000001.1"/>
</dbReference>